<feature type="compositionally biased region" description="Gly residues" evidence="13">
    <location>
        <begin position="356"/>
        <end position="378"/>
    </location>
</feature>
<evidence type="ECO:0000313" key="15">
    <source>
        <dbReference type="EMBL" id="KAK9954645.1"/>
    </source>
</evidence>
<feature type="compositionally biased region" description="Acidic residues" evidence="13">
    <location>
        <begin position="298"/>
        <end position="314"/>
    </location>
</feature>
<dbReference type="AlphaFoldDB" id="A0AAW1YZW9"/>
<dbReference type="GO" id="GO:0004518">
    <property type="term" value="F:nuclease activity"/>
    <property type="evidence" value="ECO:0007669"/>
    <property type="project" value="UniProtKB-KW"/>
</dbReference>
<accession>A0AAW1YZW9</accession>
<evidence type="ECO:0000256" key="5">
    <source>
        <dbReference type="ARBA" id="ARBA00015519"/>
    </source>
</evidence>
<evidence type="ECO:0000256" key="12">
    <source>
        <dbReference type="ARBA" id="ARBA00045850"/>
    </source>
</evidence>
<evidence type="ECO:0000256" key="4">
    <source>
        <dbReference type="ARBA" id="ARBA00006958"/>
    </source>
</evidence>
<evidence type="ECO:0000256" key="3">
    <source>
        <dbReference type="ARBA" id="ARBA00004496"/>
    </source>
</evidence>
<comment type="subcellular location">
    <subcellularLocation>
        <location evidence="3">Cytoplasm</location>
    </subcellularLocation>
    <subcellularLocation>
        <location evidence="2">Nucleus</location>
    </subcellularLocation>
</comment>
<dbReference type="InterPro" id="IPR045249">
    <property type="entry name" value="HARBI1-like"/>
</dbReference>
<reference evidence="15 16" key="1">
    <citation type="submission" date="2024-05" db="EMBL/GenBank/DDBJ databases">
        <title>A high-quality chromosomal-level genome assembly of Topmouth culter (Culter alburnus).</title>
        <authorList>
            <person name="Zhao H."/>
        </authorList>
    </citation>
    <scope>NUCLEOTIDE SEQUENCE [LARGE SCALE GENOMIC DNA]</scope>
    <source>
        <strain evidence="15">CATC2023</strain>
        <tissue evidence="15">Muscle</tissue>
    </source>
</reference>
<evidence type="ECO:0000256" key="6">
    <source>
        <dbReference type="ARBA" id="ARBA00022490"/>
    </source>
</evidence>
<dbReference type="Proteomes" id="UP001479290">
    <property type="component" value="Unassembled WGS sequence"/>
</dbReference>
<keyword evidence="7" id="KW-0540">Nuclease</keyword>
<organism evidence="15 16">
    <name type="scientific">Culter alburnus</name>
    <name type="common">Topmouth culter</name>
    <dbReference type="NCBI Taxonomy" id="194366"/>
    <lineage>
        <taxon>Eukaryota</taxon>
        <taxon>Metazoa</taxon>
        <taxon>Chordata</taxon>
        <taxon>Craniata</taxon>
        <taxon>Vertebrata</taxon>
        <taxon>Euteleostomi</taxon>
        <taxon>Actinopterygii</taxon>
        <taxon>Neopterygii</taxon>
        <taxon>Teleostei</taxon>
        <taxon>Ostariophysi</taxon>
        <taxon>Cypriniformes</taxon>
        <taxon>Xenocyprididae</taxon>
        <taxon>Xenocypridinae</taxon>
        <taxon>Culter</taxon>
    </lineage>
</organism>
<dbReference type="Pfam" id="PF13359">
    <property type="entry name" value="DDE_Tnp_4"/>
    <property type="match status" value="1"/>
</dbReference>
<evidence type="ECO:0000256" key="8">
    <source>
        <dbReference type="ARBA" id="ARBA00022723"/>
    </source>
</evidence>
<proteinExistence type="inferred from homology"/>
<dbReference type="PANTHER" id="PTHR22930:SF286">
    <property type="entry name" value="NUCLEASE HARBI1"/>
    <property type="match status" value="1"/>
</dbReference>
<dbReference type="InterPro" id="IPR026103">
    <property type="entry name" value="HARBI1_animal"/>
</dbReference>
<evidence type="ECO:0000256" key="9">
    <source>
        <dbReference type="ARBA" id="ARBA00022801"/>
    </source>
</evidence>
<feature type="region of interest" description="Disordered" evidence="13">
    <location>
        <begin position="339"/>
        <end position="378"/>
    </location>
</feature>
<keyword evidence="9" id="KW-0378">Hydrolase</keyword>
<dbReference type="PANTHER" id="PTHR22930">
    <property type="match status" value="1"/>
</dbReference>
<dbReference type="EMBL" id="JAWDJR010000022">
    <property type="protein sequence ID" value="KAK9954645.1"/>
    <property type="molecule type" value="Genomic_DNA"/>
</dbReference>
<evidence type="ECO:0000256" key="10">
    <source>
        <dbReference type="ARBA" id="ARBA00023242"/>
    </source>
</evidence>
<evidence type="ECO:0000313" key="16">
    <source>
        <dbReference type="Proteomes" id="UP001479290"/>
    </source>
</evidence>
<dbReference type="GO" id="GO:0005737">
    <property type="term" value="C:cytoplasm"/>
    <property type="evidence" value="ECO:0007669"/>
    <property type="project" value="UniProtKB-SubCell"/>
</dbReference>
<comment type="similarity">
    <text evidence="4">Belongs to the HARBI1 family.</text>
</comment>
<evidence type="ECO:0000256" key="7">
    <source>
        <dbReference type="ARBA" id="ARBA00022722"/>
    </source>
</evidence>
<evidence type="ECO:0000256" key="13">
    <source>
        <dbReference type="SAM" id="MobiDB-lite"/>
    </source>
</evidence>
<feature type="region of interest" description="Disordered" evidence="13">
    <location>
        <begin position="293"/>
        <end position="314"/>
    </location>
</feature>
<dbReference type="GO" id="GO:0016787">
    <property type="term" value="F:hydrolase activity"/>
    <property type="evidence" value="ECO:0007669"/>
    <property type="project" value="UniProtKB-KW"/>
</dbReference>
<comment type="function">
    <text evidence="12">Transposase-derived protein that may have nuclease activity. Does not have transposase activity.</text>
</comment>
<evidence type="ECO:0000256" key="2">
    <source>
        <dbReference type="ARBA" id="ARBA00004123"/>
    </source>
</evidence>
<sequence length="378" mass="41791">MAVAGNPHRNANILERFNDNELLKRYRLNRGGIMTVVELVRDAVTSPTNRNNPITAEIKVLTTLRYLATGKMQLCSADELHISQPSVSRILHQTINALCRPHIIRQFIRFPLDVRQLHRNNAHFMDIAGLPGVVGVIDGTHVRIIAPSEDEHAYVNRKKIHSINTQIVFDASYTILDIVAKWPGATHDSRILQESGLRLLFERHHVPAGCHLLGDSGYPCRTWLLTPYIHPHPGPQLNYNRAHKKTRSVVERGIGQMKRRFHVLHGEIRLTPEKASRIITVCAILHNLCKQQNIPQPEENEDDDDDDDDDDDVDAADEGRVAVHLQSGLAYRDQFVNIHFGDADGAGPPPAAAGLAGAGPGERAGARGAGRRGAGASS</sequence>
<evidence type="ECO:0000256" key="1">
    <source>
        <dbReference type="ARBA" id="ARBA00001968"/>
    </source>
</evidence>
<comment type="cofactor">
    <cofactor evidence="1">
        <name>a divalent metal cation</name>
        <dbReference type="ChEBI" id="CHEBI:60240"/>
    </cofactor>
</comment>
<dbReference type="InterPro" id="IPR027806">
    <property type="entry name" value="HARBI1_dom"/>
</dbReference>
<dbReference type="GO" id="GO:0005634">
    <property type="term" value="C:nucleus"/>
    <property type="evidence" value="ECO:0007669"/>
    <property type="project" value="UniProtKB-SubCell"/>
</dbReference>
<feature type="domain" description="DDE Tnp4" evidence="14">
    <location>
        <begin position="137"/>
        <end position="287"/>
    </location>
</feature>
<name>A0AAW1YZW9_CULAL</name>
<keyword evidence="6" id="KW-0963">Cytoplasm</keyword>
<gene>
    <name evidence="15" type="ORF">ABG768_016695</name>
</gene>
<protein>
    <recommendedName>
        <fullName evidence="5">Putative nuclease HARBI1</fullName>
    </recommendedName>
    <alternativeName>
        <fullName evidence="11">Harbinger transposase-derived nuclease</fullName>
    </alternativeName>
</protein>
<evidence type="ECO:0000256" key="11">
    <source>
        <dbReference type="ARBA" id="ARBA00030126"/>
    </source>
</evidence>
<keyword evidence="8" id="KW-0479">Metal-binding</keyword>
<keyword evidence="16" id="KW-1185">Reference proteome</keyword>
<dbReference type="PRINTS" id="PR02086">
    <property type="entry name" value="PUTNUCHARBI1"/>
</dbReference>
<keyword evidence="10" id="KW-0539">Nucleus</keyword>
<evidence type="ECO:0000259" key="14">
    <source>
        <dbReference type="Pfam" id="PF13359"/>
    </source>
</evidence>
<dbReference type="GO" id="GO:0046872">
    <property type="term" value="F:metal ion binding"/>
    <property type="evidence" value="ECO:0007669"/>
    <property type="project" value="UniProtKB-KW"/>
</dbReference>
<comment type="caution">
    <text evidence="15">The sequence shown here is derived from an EMBL/GenBank/DDBJ whole genome shotgun (WGS) entry which is preliminary data.</text>
</comment>